<organism evidence="2 3">
    <name type="scientific">Popillia japonica</name>
    <name type="common">Japanese beetle</name>
    <dbReference type="NCBI Taxonomy" id="7064"/>
    <lineage>
        <taxon>Eukaryota</taxon>
        <taxon>Metazoa</taxon>
        <taxon>Ecdysozoa</taxon>
        <taxon>Arthropoda</taxon>
        <taxon>Hexapoda</taxon>
        <taxon>Insecta</taxon>
        <taxon>Pterygota</taxon>
        <taxon>Neoptera</taxon>
        <taxon>Endopterygota</taxon>
        <taxon>Coleoptera</taxon>
        <taxon>Polyphaga</taxon>
        <taxon>Scarabaeiformia</taxon>
        <taxon>Scarabaeidae</taxon>
        <taxon>Rutelinae</taxon>
        <taxon>Popillia</taxon>
    </lineage>
</organism>
<reference evidence="2 3" key="1">
    <citation type="journal article" date="2024" name="BMC Genomics">
        <title>De novo assembly and annotation of Popillia japonica's genome with initial clues to its potential as an invasive pest.</title>
        <authorList>
            <person name="Cucini C."/>
            <person name="Boschi S."/>
            <person name="Funari R."/>
            <person name="Cardaioli E."/>
            <person name="Iannotti N."/>
            <person name="Marturano G."/>
            <person name="Paoli F."/>
            <person name="Bruttini M."/>
            <person name="Carapelli A."/>
            <person name="Frati F."/>
            <person name="Nardi F."/>
        </authorList>
    </citation>
    <scope>NUCLEOTIDE SEQUENCE [LARGE SCALE GENOMIC DNA]</scope>
    <source>
        <strain evidence="2">DMR45628</strain>
    </source>
</reference>
<gene>
    <name evidence="2" type="ORF">QE152_g1886</name>
</gene>
<comment type="caution">
    <text evidence="2">The sequence shown here is derived from an EMBL/GenBank/DDBJ whole genome shotgun (WGS) entry which is preliminary data.</text>
</comment>
<accession>A0AAW1N7A9</accession>
<protein>
    <submittedName>
        <fullName evidence="2">Uncharacterized protein</fullName>
    </submittedName>
</protein>
<keyword evidence="3" id="KW-1185">Reference proteome</keyword>
<proteinExistence type="predicted"/>
<feature type="region of interest" description="Disordered" evidence="1">
    <location>
        <begin position="1"/>
        <end position="76"/>
    </location>
</feature>
<evidence type="ECO:0000313" key="2">
    <source>
        <dbReference type="EMBL" id="KAK9753622.1"/>
    </source>
</evidence>
<evidence type="ECO:0000313" key="3">
    <source>
        <dbReference type="Proteomes" id="UP001458880"/>
    </source>
</evidence>
<evidence type="ECO:0000256" key="1">
    <source>
        <dbReference type="SAM" id="MobiDB-lite"/>
    </source>
</evidence>
<sequence length="76" mass="8527">MDSFQELFSGGDTWSNCERRDATRITEGGGSTSSVDSTSPQPLHHHPHQQVQQSVDLDDKDEKKNANSIRGWHLHV</sequence>
<dbReference type="Proteomes" id="UP001458880">
    <property type="component" value="Unassembled WGS sequence"/>
</dbReference>
<dbReference type="AlphaFoldDB" id="A0AAW1N7A9"/>
<name>A0AAW1N7A9_POPJA</name>
<feature type="compositionally biased region" description="Low complexity" evidence="1">
    <location>
        <begin position="32"/>
        <end position="42"/>
    </location>
</feature>
<dbReference type="EMBL" id="JASPKY010000012">
    <property type="protein sequence ID" value="KAK9753622.1"/>
    <property type="molecule type" value="Genomic_DNA"/>
</dbReference>